<accession>A0A7C8I7J0</accession>
<dbReference type="AlphaFoldDB" id="A0A7C8I7J0"/>
<dbReference type="Proteomes" id="UP000481861">
    <property type="component" value="Unassembled WGS sequence"/>
</dbReference>
<reference evidence="2 3" key="1">
    <citation type="submission" date="2020-01" db="EMBL/GenBank/DDBJ databases">
        <authorList>
            <consortium name="DOE Joint Genome Institute"/>
            <person name="Haridas S."/>
            <person name="Albert R."/>
            <person name="Binder M."/>
            <person name="Bloem J."/>
            <person name="Labutti K."/>
            <person name="Salamov A."/>
            <person name="Andreopoulos B."/>
            <person name="Baker S.E."/>
            <person name="Barry K."/>
            <person name="Bills G."/>
            <person name="Bluhm B.H."/>
            <person name="Cannon C."/>
            <person name="Castanera R."/>
            <person name="Culley D.E."/>
            <person name="Daum C."/>
            <person name="Ezra D."/>
            <person name="Gonzalez J.B."/>
            <person name="Henrissat B."/>
            <person name="Kuo A."/>
            <person name="Liang C."/>
            <person name="Lipzen A."/>
            <person name="Lutzoni F."/>
            <person name="Magnuson J."/>
            <person name="Mondo S."/>
            <person name="Nolan M."/>
            <person name="Ohm R."/>
            <person name="Pangilinan J."/>
            <person name="Park H.-J.H."/>
            <person name="Ramirez L."/>
            <person name="Alfaro M."/>
            <person name="Sun H."/>
            <person name="Tritt A."/>
            <person name="Yoshinaga Y."/>
            <person name="Zwiers L.-H.L."/>
            <person name="Turgeon B.G."/>
            <person name="Goodwin S.B."/>
            <person name="Spatafora J.W."/>
            <person name="Crous P.W."/>
            <person name="Grigoriev I.V."/>
        </authorList>
    </citation>
    <scope>NUCLEOTIDE SEQUENCE [LARGE SCALE GENOMIC DNA]</scope>
    <source>
        <strain evidence="2 3">CBS 611.86</strain>
    </source>
</reference>
<feature type="region of interest" description="Disordered" evidence="1">
    <location>
        <begin position="79"/>
        <end position="106"/>
    </location>
</feature>
<name>A0A7C8I7J0_9PLEO</name>
<sequence length="106" mass="12294">MLIISNQLVCALPTYPIYCSCMCRSRPPHSKIPSPLPQARKPPSANRRPRPHYEKDYLTKHTLPYSEDLKTTAHLLYTRTTHAPYPRSPNTFQKPSRTRPPTYHLP</sequence>
<evidence type="ECO:0000313" key="3">
    <source>
        <dbReference type="Proteomes" id="UP000481861"/>
    </source>
</evidence>
<protein>
    <submittedName>
        <fullName evidence="2">Uncharacterized protein</fullName>
    </submittedName>
</protein>
<comment type="caution">
    <text evidence="2">The sequence shown here is derived from an EMBL/GenBank/DDBJ whole genome shotgun (WGS) entry which is preliminary data.</text>
</comment>
<feature type="region of interest" description="Disordered" evidence="1">
    <location>
        <begin position="29"/>
        <end position="56"/>
    </location>
</feature>
<proteinExistence type="predicted"/>
<dbReference type="EMBL" id="JAADJZ010000009">
    <property type="protein sequence ID" value="KAF2872629.1"/>
    <property type="molecule type" value="Genomic_DNA"/>
</dbReference>
<gene>
    <name evidence="2" type="ORF">BDV95DRAFT_570234</name>
</gene>
<keyword evidence="3" id="KW-1185">Reference proteome</keyword>
<evidence type="ECO:0000313" key="2">
    <source>
        <dbReference type="EMBL" id="KAF2872629.1"/>
    </source>
</evidence>
<organism evidence="2 3">
    <name type="scientific">Massariosphaeria phaeospora</name>
    <dbReference type="NCBI Taxonomy" id="100035"/>
    <lineage>
        <taxon>Eukaryota</taxon>
        <taxon>Fungi</taxon>
        <taxon>Dikarya</taxon>
        <taxon>Ascomycota</taxon>
        <taxon>Pezizomycotina</taxon>
        <taxon>Dothideomycetes</taxon>
        <taxon>Pleosporomycetidae</taxon>
        <taxon>Pleosporales</taxon>
        <taxon>Pleosporales incertae sedis</taxon>
        <taxon>Massariosphaeria</taxon>
    </lineage>
</organism>
<evidence type="ECO:0000256" key="1">
    <source>
        <dbReference type="SAM" id="MobiDB-lite"/>
    </source>
</evidence>